<dbReference type="InterPro" id="IPR028238">
    <property type="entry name" value="Ntox46"/>
</dbReference>
<accession>A0A150RU19</accession>
<evidence type="ECO:0000259" key="1">
    <source>
        <dbReference type="Pfam" id="PF15538"/>
    </source>
</evidence>
<evidence type="ECO:0000313" key="2">
    <source>
        <dbReference type="EMBL" id="KYF83268.1"/>
    </source>
</evidence>
<reference evidence="2 3" key="1">
    <citation type="submission" date="2014-02" db="EMBL/GenBank/DDBJ databases">
        <title>The small core and large imbalanced accessory genome model reveals a collaborative survival strategy of Sorangium cellulosum strains in nature.</title>
        <authorList>
            <person name="Han K."/>
            <person name="Peng R."/>
            <person name="Blom J."/>
            <person name="Li Y.-Z."/>
        </authorList>
    </citation>
    <scope>NUCLEOTIDE SEQUENCE [LARGE SCALE GENOMIC DNA]</scope>
    <source>
        <strain evidence="2 3">So0011-07</strain>
    </source>
</reference>
<name>A0A150RU19_SORCE</name>
<protein>
    <recommendedName>
        <fullName evidence="1">Bacterial toxin 46 domain-containing protein</fullName>
    </recommendedName>
</protein>
<sequence>MALTLAAWKSQFASKPPLVQQKLTIAEAFHRRHFPNASEDDLLSELRCIDFSKPVAVVSIPAGTELIGYKDPRVSPLRGTYFSRPGNPLQRLGIAPEGNLKTDPTVTAKVFNRYRVRVTIPEALESITSPANDTWSLQGKRVMAPGGAIQYVIPNPQRHMAYSTPFPR</sequence>
<dbReference type="Proteomes" id="UP000075635">
    <property type="component" value="Unassembled WGS sequence"/>
</dbReference>
<organism evidence="2 3">
    <name type="scientific">Sorangium cellulosum</name>
    <name type="common">Polyangium cellulosum</name>
    <dbReference type="NCBI Taxonomy" id="56"/>
    <lineage>
        <taxon>Bacteria</taxon>
        <taxon>Pseudomonadati</taxon>
        <taxon>Myxococcota</taxon>
        <taxon>Polyangia</taxon>
        <taxon>Polyangiales</taxon>
        <taxon>Polyangiaceae</taxon>
        <taxon>Sorangium</taxon>
    </lineage>
</organism>
<dbReference type="AlphaFoldDB" id="A0A150RU19"/>
<dbReference type="Pfam" id="PF15538">
    <property type="entry name" value="Ntox46"/>
    <property type="match status" value="1"/>
</dbReference>
<proteinExistence type="predicted"/>
<dbReference type="EMBL" id="JEMB01002134">
    <property type="protein sequence ID" value="KYF83268.1"/>
    <property type="molecule type" value="Genomic_DNA"/>
</dbReference>
<evidence type="ECO:0000313" key="3">
    <source>
        <dbReference type="Proteomes" id="UP000075635"/>
    </source>
</evidence>
<gene>
    <name evidence="2" type="ORF">BE17_17220</name>
</gene>
<feature type="domain" description="Bacterial toxin 46" evidence="1">
    <location>
        <begin position="41"/>
        <end position="152"/>
    </location>
</feature>
<comment type="caution">
    <text evidence="2">The sequence shown here is derived from an EMBL/GenBank/DDBJ whole genome shotgun (WGS) entry which is preliminary data.</text>
</comment>